<feature type="compositionally biased region" description="Low complexity" evidence="1">
    <location>
        <begin position="29"/>
        <end position="47"/>
    </location>
</feature>
<proteinExistence type="predicted"/>
<evidence type="ECO:0000256" key="1">
    <source>
        <dbReference type="SAM" id="MobiDB-lite"/>
    </source>
</evidence>
<feature type="region of interest" description="Disordered" evidence="1">
    <location>
        <begin position="127"/>
        <end position="146"/>
    </location>
</feature>
<organism evidence="2 3">
    <name type="scientific">Cordyceps confragosa</name>
    <name type="common">Lecanicillium lecanii</name>
    <dbReference type="NCBI Taxonomy" id="2714763"/>
    <lineage>
        <taxon>Eukaryota</taxon>
        <taxon>Fungi</taxon>
        <taxon>Dikarya</taxon>
        <taxon>Ascomycota</taxon>
        <taxon>Pezizomycotina</taxon>
        <taxon>Sordariomycetes</taxon>
        <taxon>Hypocreomycetidae</taxon>
        <taxon>Hypocreales</taxon>
        <taxon>Cordycipitaceae</taxon>
        <taxon>Akanthomyces</taxon>
    </lineage>
</organism>
<evidence type="ECO:0000313" key="2">
    <source>
        <dbReference type="EMBL" id="OAQ98932.1"/>
    </source>
</evidence>
<feature type="region of interest" description="Disordered" evidence="1">
    <location>
        <begin position="1"/>
        <end position="60"/>
    </location>
</feature>
<protein>
    <submittedName>
        <fullName evidence="2">Uncharacterized protein</fullName>
    </submittedName>
</protein>
<reference evidence="2 3" key="1">
    <citation type="submission" date="2016-03" db="EMBL/GenBank/DDBJ databases">
        <title>Fine-scale spatial genetic structure of a fungal parasite of coffee scale insects.</title>
        <authorList>
            <person name="Jackson D."/>
            <person name="Zemenick K.A."/>
            <person name="Malloure B."/>
            <person name="Quandt C.A."/>
            <person name="James T.Y."/>
        </authorList>
    </citation>
    <scope>NUCLEOTIDE SEQUENCE [LARGE SCALE GENOMIC DNA]</scope>
    <source>
        <strain evidence="2 3">UM487</strain>
    </source>
</reference>
<dbReference type="OrthoDB" id="506431at2759"/>
<dbReference type="AlphaFoldDB" id="A0A179I9H5"/>
<gene>
    <name evidence="2" type="ORF">LLEC1_01094</name>
</gene>
<dbReference type="EMBL" id="LUKN01002533">
    <property type="protein sequence ID" value="OAQ98932.1"/>
    <property type="molecule type" value="Genomic_DNA"/>
</dbReference>
<keyword evidence="3" id="KW-1185">Reference proteome</keyword>
<name>A0A179I9H5_CORDF</name>
<evidence type="ECO:0000313" key="3">
    <source>
        <dbReference type="Proteomes" id="UP000243081"/>
    </source>
</evidence>
<dbReference type="Proteomes" id="UP000243081">
    <property type="component" value="Unassembled WGS sequence"/>
</dbReference>
<sequence length="146" mass="15405">MFSQRIAHSGRRLAQAATQSTGRDGGARRGYAGKASSTSASAKTTSSSPPPPPPRSKSGGRIALYGLVFTTLGAAITWKIMTQAGMGFYSDEDSTARAAAHASTNGDEATQRIEATINAHPLVTNLRARPEMTESRPHMKMPSSTR</sequence>
<accession>A0A179I9H5</accession>
<feature type="compositionally biased region" description="Basic and acidic residues" evidence="1">
    <location>
        <begin position="128"/>
        <end position="137"/>
    </location>
</feature>
<comment type="caution">
    <text evidence="2">The sequence shown here is derived from an EMBL/GenBank/DDBJ whole genome shotgun (WGS) entry which is preliminary data.</text>
</comment>